<name>A0ABS8WSV3_DATST</name>
<dbReference type="PRINTS" id="PR00320">
    <property type="entry name" value="GPROTEINBRPT"/>
</dbReference>
<gene>
    <name evidence="4" type="ORF">HAX54_052944</name>
</gene>
<sequence length="584" mass="65648">MLESCQDPGGNTSLPHGMIVTQIIKVMGVDVSGFPVKEISLTYNDRAFSSMGYVLDERVWVKKASYKPKIKHVSPEGPSSVKINESQGVVLNSLLSEAQEIKQSLGVVMTMEYYGKRSLHSYFDKEKRSSIQSPPRLSFNSHLKLSEHEVDHVYSPSRSSNASAATMYSLMPPPSPDSPWTLSPLQTPSPSLLYHCIASLHRHEGTIYSIAVAKGIVFTGSESSRIRAWRQPDCVERGYLKASCGDVRAILVYGNMLFTSHKDHKVRIWNVTVSDNFRGKKITTLPKSTYYSFLKFPRSSSSSNNNQHKDCISCMAYYHAEGLLYTGSWDKTVKAWRISDNRCVDSFSAHEDNVNSIVVNQEDGCVFTCSSDGSIKIWRRVYGQNSHTLTMTLKFQPSPVNALALSSNTSLASCYLYSGSSDGFINFWEKEKSSGRFNHGGFLQGHRFSVLCLVAIEKLIFSGSEDTTIRVWRREEGSCFHECLAVLDAHRGPVKCLAATLEIDKVVMGFLVYSASLDQTFKVWRIKVMPDEKKVINQNNYEQQHGELISSSNNNKMKMTEYELNPVLSPSWVEKKLQGNHHFH</sequence>
<evidence type="ECO:0000313" key="5">
    <source>
        <dbReference type="Proteomes" id="UP000823775"/>
    </source>
</evidence>
<evidence type="ECO:0000256" key="3">
    <source>
        <dbReference type="PROSITE-ProRule" id="PRU00221"/>
    </source>
</evidence>
<evidence type="ECO:0000256" key="2">
    <source>
        <dbReference type="ARBA" id="ARBA00022737"/>
    </source>
</evidence>
<proteinExistence type="predicted"/>
<keyword evidence="1 3" id="KW-0853">WD repeat</keyword>
<feature type="repeat" description="WD" evidence="3">
    <location>
        <begin position="443"/>
        <end position="482"/>
    </location>
</feature>
<dbReference type="InterPro" id="IPR045182">
    <property type="entry name" value="JINGUBANG-like"/>
</dbReference>
<dbReference type="InterPro" id="IPR015943">
    <property type="entry name" value="WD40/YVTN_repeat-like_dom_sf"/>
</dbReference>
<dbReference type="Proteomes" id="UP000823775">
    <property type="component" value="Unassembled WGS sequence"/>
</dbReference>
<dbReference type="InterPro" id="IPR001680">
    <property type="entry name" value="WD40_rpt"/>
</dbReference>
<dbReference type="EMBL" id="JACEIK010009735">
    <property type="protein sequence ID" value="MCE3214642.1"/>
    <property type="molecule type" value="Genomic_DNA"/>
</dbReference>
<dbReference type="PANTHER" id="PTHR22844:SF213">
    <property type="entry name" value="OS01G0232200 PROTEIN"/>
    <property type="match status" value="1"/>
</dbReference>
<dbReference type="CDD" id="cd00200">
    <property type="entry name" value="WD40"/>
    <property type="match status" value="1"/>
</dbReference>
<reference evidence="4 5" key="1">
    <citation type="journal article" date="2021" name="BMC Genomics">
        <title>Datura genome reveals duplications of psychoactive alkaloid biosynthetic genes and high mutation rate following tissue culture.</title>
        <authorList>
            <person name="Rajewski A."/>
            <person name="Carter-House D."/>
            <person name="Stajich J."/>
            <person name="Litt A."/>
        </authorList>
    </citation>
    <scope>NUCLEOTIDE SEQUENCE [LARGE SCALE GENOMIC DNA]</scope>
    <source>
        <strain evidence="4">AR-01</strain>
    </source>
</reference>
<comment type="caution">
    <text evidence="4">The sequence shown here is derived from an EMBL/GenBank/DDBJ whole genome shotgun (WGS) entry which is preliminary data.</text>
</comment>
<dbReference type="Gene3D" id="2.130.10.10">
    <property type="entry name" value="YVTN repeat-like/Quinoprotein amine dehydrogenase"/>
    <property type="match status" value="2"/>
</dbReference>
<dbReference type="PROSITE" id="PS50082">
    <property type="entry name" value="WD_REPEATS_2"/>
    <property type="match status" value="3"/>
</dbReference>
<dbReference type="PROSITE" id="PS50294">
    <property type="entry name" value="WD_REPEATS_REGION"/>
    <property type="match status" value="1"/>
</dbReference>
<dbReference type="InterPro" id="IPR036322">
    <property type="entry name" value="WD40_repeat_dom_sf"/>
</dbReference>
<evidence type="ECO:0000313" key="4">
    <source>
        <dbReference type="EMBL" id="MCE3214642.1"/>
    </source>
</evidence>
<organism evidence="4 5">
    <name type="scientific">Datura stramonium</name>
    <name type="common">Jimsonweed</name>
    <name type="synonym">Common thornapple</name>
    <dbReference type="NCBI Taxonomy" id="4076"/>
    <lineage>
        <taxon>Eukaryota</taxon>
        <taxon>Viridiplantae</taxon>
        <taxon>Streptophyta</taxon>
        <taxon>Embryophyta</taxon>
        <taxon>Tracheophyta</taxon>
        <taxon>Spermatophyta</taxon>
        <taxon>Magnoliopsida</taxon>
        <taxon>eudicotyledons</taxon>
        <taxon>Gunneridae</taxon>
        <taxon>Pentapetalae</taxon>
        <taxon>asterids</taxon>
        <taxon>lamiids</taxon>
        <taxon>Solanales</taxon>
        <taxon>Solanaceae</taxon>
        <taxon>Solanoideae</taxon>
        <taxon>Datureae</taxon>
        <taxon>Datura</taxon>
    </lineage>
</organism>
<protein>
    <submittedName>
        <fullName evidence="4">Uncharacterized protein</fullName>
    </submittedName>
</protein>
<keyword evidence="2" id="KW-0677">Repeat</keyword>
<dbReference type="SUPFAM" id="SSF50978">
    <property type="entry name" value="WD40 repeat-like"/>
    <property type="match status" value="1"/>
</dbReference>
<feature type="repeat" description="WD" evidence="3">
    <location>
        <begin position="305"/>
        <end position="346"/>
    </location>
</feature>
<dbReference type="InterPro" id="IPR020472">
    <property type="entry name" value="WD40_PAC1"/>
</dbReference>
<dbReference type="Pfam" id="PF00400">
    <property type="entry name" value="WD40"/>
    <property type="match status" value="5"/>
</dbReference>
<dbReference type="PANTHER" id="PTHR22844">
    <property type="entry name" value="F-BOX AND WD40 DOMAIN PROTEIN"/>
    <property type="match status" value="1"/>
</dbReference>
<feature type="repeat" description="WD" evidence="3">
    <location>
        <begin position="347"/>
        <end position="378"/>
    </location>
</feature>
<dbReference type="SMART" id="SM00320">
    <property type="entry name" value="WD40"/>
    <property type="match status" value="7"/>
</dbReference>
<accession>A0ABS8WSV3</accession>
<evidence type="ECO:0000256" key="1">
    <source>
        <dbReference type="ARBA" id="ARBA00022574"/>
    </source>
</evidence>
<keyword evidence="5" id="KW-1185">Reference proteome</keyword>